<dbReference type="EMBL" id="LXKA01000154">
    <property type="protein sequence ID" value="OAJ62886.1"/>
    <property type="molecule type" value="Genomic_DNA"/>
</dbReference>
<evidence type="ECO:0000313" key="3">
    <source>
        <dbReference type="Proteomes" id="UP000077961"/>
    </source>
</evidence>
<name>A0A1A9NA25_9BURK</name>
<evidence type="ECO:0000313" key="1">
    <source>
        <dbReference type="EMBL" id="OAJ61483.1"/>
    </source>
</evidence>
<keyword evidence="3" id="KW-1185">Reference proteome</keyword>
<evidence type="ECO:0000313" key="2">
    <source>
        <dbReference type="EMBL" id="OAJ62886.1"/>
    </source>
</evidence>
<sequence length="464" mass="50178">MIAQSLDSSNIDIALYHDTSSRFDECAVIEVRSQGAYKAQPAQLSKVIVDAVNAYGLHPGNGIALINGNSSISEKPGALKNAVNDALASLGYRDLRTSAVRIPHPITHDETDGLHVKGAAPSAPDTAHTANKPRTVRHGDQMLWKKPPDILFVAHEHLPKGQAGDEFHVPRDTYFVRGATHADGHVMSAHEILYRVVSSGDYRHGQELAFYAEPRGSLTQEHIDRLAEDIADVAQVPLTHIRDARAQRSPGPPGAAFEVVADSYARSITPKPDLRRPSTNGLGVLENFGKEKVAFKGAAVDSLWGEPVVVTIQRTPNGSSFVRSPNQIIEAKRQIQALGYPVERIRRADDIFGRPAWIAEAQAVIFDSKSNYPEGSMQSSTLDEQTLAHIRYIRTLAAESGNELVDAQIGIRHDGAAVLRDTGLASLTGVHGSGRGVDALLDTVEAETRLSIAQRGETPPKNES</sequence>
<evidence type="ECO:0000313" key="4">
    <source>
        <dbReference type="Proteomes" id="UP000078116"/>
    </source>
</evidence>
<reference evidence="3 4" key="1">
    <citation type="submission" date="2016-04" db="EMBL/GenBank/DDBJ databases">
        <title>Reclassification of Paraburkholderia panaciterrae (Farh et al. 2015) Dobritsa &amp; Samadpour 2016 as a later homotypic synonym of Paraburkholderia ginsengiterrae (Farh et al. 2015) Dobritsa &amp; Samadpour 2016.</title>
        <authorList>
            <person name="Dobritsa A.P."/>
            <person name="Kutumbaka K."/>
            <person name="Samadpour M."/>
        </authorList>
    </citation>
    <scope>NUCLEOTIDE SEQUENCE [LARGE SCALE GENOMIC DNA]</scope>
    <source>
        <strain evidence="2 4">DCY85</strain>
        <strain evidence="1 3">DCY85-1</strain>
    </source>
</reference>
<dbReference type="EMBL" id="LXJZ01000091">
    <property type="protein sequence ID" value="OAJ61483.1"/>
    <property type="molecule type" value="Genomic_DNA"/>
</dbReference>
<protein>
    <submittedName>
        <fullName evidence="2">Uncharacterized protein</fullName>
    </submittedName>
</protein>
<proteinExistence type="predicted"/>
<dbReference type="AlphaFoldDB" id="A0A1A9NA25"/>
<accession>A0A1A9NA25</accession>
<dbReference type="Proteomes" id="UP000077961">
    <property type="component" value="Unassembled WGS sequence"/>
</dbReference>
<organism evidence="2 4">
    <name type="scientific">Paraburkholderia ginsengiterrae</name>
    <dbReference type="NCBI Taxonomy" id="1462993"/>
    <lineage>
        <taxon>Bacteria</taxon>
        <taxon>Pseudomonadati</taxon>
        <taxon>Pseudomonadota</taxon>
        <taxon>Betaproteobacteria</taxon>
        <taxon>Burkholderiales</taxon>
        <taxon>Burkholderiaceae</taxon>
        <taxon>Paraburkholderia</taxon>
    </lineage>
</organism>
<gene>
    <name evidence="1" type="ORF">A6V36_24215</name>
    <name evidence="2" type="ORF">A6V37_21995</name>
</gene>
<dbReference type="Proteomes" id="UP000078116">
    <property type="component" value="Unassembled WGS sequence"/>
</dbReference>
<comment type="caution">
    <text evidence="2">The sequence shown here is derived from an EMBL/GenBank/DDBJ whole genome shotgun (WGS) entry which is preliminary data.</text>
</comment>